<feature type="active site" evidence="8">
    <location>
        <position position="333"/>
    </location>
</feature>
<dbReference type="Gene3D" id="3.40.220.10">
    <property type="entry name" value="Leucine Aminopeptidase, subunit E, domain 1"/>
    <property type="match status" value="1"/>
</dbReference>
<dbReference type="HAMAP" id="MF_00181">
    <property type="entry name" value="Cytosol_peptidase_M17"/>
    <property type="match status" value="1"/>
</dbReference>
<evidence type="ECO:0000259" key="9">
    <source>
        <dbReference type="PROSITE" id="PS00631"/>
    </source>
</evidence>
<keyword evidence="8" id="KW-0464">Manganese</keyword>
<dbReference type="InterPro" id="IPR008283">
    <property type="entry name" value="Peptidase_M17_N"/>
</dbReference>
<reference evidence="10 11" key="1">
    <citation type="submission" date="2012-09" db="EMBL/GenBank/DDBJ databases">
        <title>The Genome Sequence of Actinobaculum massiliae ACS-171-V-COL2.</title>
        <authorList>
            <consortium name="The Broad Institute Genome Sequencing Platform"/>
            <person name="Earl A."/>
            <person name="Ward D."/>
            <person name="Feldgarden M."/>
            <person name="Gevers D."/>
            <person name="Saerens B."/>
            <person name="Vaneechoutte M."/>
            <person name="Walker B."/>
            <person name="Young S.K."/>
            <person name="Zeng Q."/>
            <person name="Gargeya S."/>
            <person name="Fitzgerald M."/>
            <person name="Haas B."/>
            <person name="Abouelleil A."/>
            <person name="Alvarado L."/>
            <person name="Arachchi H.M."/>
            <person name="Berlin A."/>
            <person name="Chapman S.B."/>
            <person name="Goldberg J."/>
            <person name="Griggs A."/>
            <person name="Gujja S."/>
            <person name="Hansen M."/>
            <person name="Howarth C."/>
            <person name="Imamovic A."/>
            <person name="Larimer J."/>
            <person name="McCowen C."/>
            <person name="Montmayeur A."/>
            <person name="Murphy C."/>
            <person name="Neiman D."/>
            <person name="Pearson M."/>
            <person name="Priest M."/>
            <person name="Roberts A."/>
            <person name="Saif S."/>
            <person name="Shea T."/>
            <person name="Sisk P."/>
            <person name="Sykes S."/>
            <person name="Wortman J."/>
            <person name="Nusbaum C."/>
            <person name="Birren B."/>
        </authorList>
    </citation>
    <scope>NUCLEOTIDE SEQUENCE [LARGE SCALE GENOMIC DNA]</scope>
    <source>
        <strain evidence="11">ACS-171-V-Col2</strain>
    </source>
</reference>
<accession>K9ECD5</accession>
<dbReference type="InterPro" id="IPR000819">
    <property type="entry name" value="Peptidase_M17_C"/>
</dbReference>
<dbReference type="GO" id="GO:0005737">
    <property type="term" value="C:cytoplasm"/>
    <property type="evidence" value="ECO:0007669"/>
    <property type="project" value="UniProtKB-SubCell"/>
</dbReference>
<dbReference type="HOGENOM" id="CLU_013734_2_0_11"/>
<protein>
    <recommendedName>
        <fullName evidence="8">Probable cytosol aminopeptidase</fullName>
        <ecNumber evidence="8">3.4.11.1</ecNumber>
    </recommendedName>
    <alternativeName>
        <fullName evidence="8">Leucine aminopeptidase</fullName>
        <shortName evidence="8">LAP</shortName>
        <ecNumber evidence="8">3.4.11.10</ecNumber>
    </alternativeName>
    <alternativeName>
        <fullName evidence="8">Leucyl aminopeptidase</fullName>
    </alternativeName>
</protein>
<dbReference type="Proteomes" id="UP000009888">
    <property type="component" value="Unassembled WGS sequence"/>
</dbReference>
<dbReference type="PATRIC" id="fig|883066.3.peg.1405"/>
<dbReference type="SUPFAM" id="SSF52949">
    <property type="entry name" value="Macro domain-like"/>
    <property type="match status" value="1"/>
</dbReference>
<evidence type="ECO:0000256" key="2">
    <source>
        <dbReference type="ARBA" id="ARBA00000967"/>
    </source>
</evidence>
<evidence type="ECO:0000313" key="11">
    <source>
        <dbReference type="Proteomes" id="UP000009888"/>
    </source>
</evidence>
<evidence type="ECO:0000313" key="10">
    <source>
        <dbReference type="EMBL" id="EKU94889.1"/>
    </source>
</evidence>
<dbReference type="Pfam" id="PF00883">
    <property type="entry name" value="Peptidase_M17"/>
    <property type="match status" value="1"/>
</dbReference>
<dbReference type="InterPro" id="IPR011356">
    <property type="entry name" value="Leucine_aapep/pepB"/>
</dbReference>
<dbReference type="Pfam" id="PF02789">
    <property type="entry name" value="Peptidase_M17_N"/>
    <property type="match status" value="1"/>
</dbReference>
<dbReference type="RefSeq" id="WP_007001549.1">
    <property type="nucleotide sequence ID" value="NZ_JH992955.1"/>
</dbReference>
<feature type="binding site" evidence="8">
    <location>
        <position position="270"/>
    </location>
    <ligand>
        <name>Mn(2+)</name>
        <dbReference type="ChEBI" id="CHEBI:29035"/>
        <label>2</label>
    </ligand>
</feature>
<dbReference type="EC" id="3.4.11.1" evidence="8"/>
<dbReference type="PANTHER" id="PTHR11963:SF23">
    <property type="entry name" value="CYTOSOL AMINOPEPTIDASE"/>
    <property type="match status" value="1"/>
</dbReference>
<comment type="similarity">
    <text evidence="3 8">Belongs to the peptidase M17 family.</text>
</comment>
<feature type="binding site" evidence="8">
    <location>
        <position position="329"/>
    </location>
    <ligand>
        <name>Mn(2+)</name>
        <dbReference type="ChEBI" id="CHEBI:29035"/>
        <label>1</label>
    </ligand>
</feature>
<evidence type="ECO:0000256" key="4">
    <source>
        <dbReference type="ARBA" id="ARBA00022438"/>
    </source>
</evidence>
<keyword evidence="6 8" id="KW-0378">Hydrolase</keyword>
<evidence type="ECO:0000256" key="6">
    <source>
        <dbReference type="ARBA" id="ARBA00022801"/>
    </source>
</evidence>
<evidence type="ECO:0000256" key="7">
    <source>
        <dbReference type="ARBA" id="ARBA00049972"/>
    </source>
</evidence>
<dbReference type="InterPro" id="IPR023042">
    <property type="entry name" value="Peptidase_M17_leu_NH2_pept"/>
</dbReference>
<keyword evidence="4 8" id="KW-0031">Aminopeptidase</keyword>
<feature type="binding site" evidence="8">
    <location>
        <position position="331"/>
    </location>
    <ligand>
        <name>Mn(2+)</name>
        <dbReference type="ChEBI" id="CHEBI:29035"/>
        <label>1</label>
    </ligand>
</feature>
<feature type="binding site" evidence="8">
    <location>
        <position position="252"/>
    </location>
    <ligand>
        <name>Mn(2+)</name>
        <dbReference type="ChEBI" id="CHEBI:29035"/>
        <label>2</label>
    </ligand>
</feature>
<keyword evidence="5 8" id="KW-0645">Protease</keyword>
<comment type="function">
    <text evidence="7 8">Presumably involved in the processing and regular turnover of intracellular proteins. Catalyzes the removal of unsubstituted N-terminal amino acids from various peptides.</text>
</comment>
<proteinExistence type="inferred from homology"/>
<comment type="subcellular location">
    <subcellularLocation>
        <location evidence="8">Cytoplasm</location>
    </subcellularLocation>
</comment>
<name>K9ECD5_9ACTO</name>
<dbReference type="eggNOG" id="COG0260">
    <property type="taxonomic scope" value="Bacteria"/>
</dbReference>
<dbReference type="SUPFAM" id="SSF53187">
    <property type="entry name" value="Zn-dependent exopeptidases"/>
    <property type="match status" value="1"/>
</dbReference>
<evidence type="ECO:0000256" key="5">
    <source>
        <dbReference type="ARBA" id="ARBA00022670"/>
    </source>
</evidence>
<dbReference type="CDD" id="cd00433">
    <property type="entry name" value="Peptidase_M17"/>
    <property type="match status" value="1"/>
</dbReference>
<comment type="catalytic activity">
    <reaction evidence="2 8">
        <text>Release of an N-terminal amino acid, preferentially leucine, but not glutamic or aspartic acids.</text>
        <dbReference type="EC" id="3.4.11.10"/>
    </reaction>
</comment>
<dbReference type="GO" id="GO:0070006">
    <property type="term" value="F:metalloaminopeptidase activity"/>
    <property type="evidence" value="ECO:0007669"/>
    <property type="project" value="InterPro"/>
</dbReference>
<dbReference type="GO" id="GO:0030145">
    <property type="term" value="F:manganese ion binding"/>
    <property type="evidence" value="ECO:0007669"/>
    <property type="project" value="UniProtKB-UniRule"/>
</dbReference>
<comment type="caution">
    <text evidence="10">The sequence shown here is derived from an EMBL/GenBank/DDBJ whole genome shotgun (WGS) entry which is preliminary data.</text>
</comment>
<dbReference type="AlphaFoldDB" id="K9ECD5"/>
<dbReference type="PROSITE" id="PS00631">
    <property type="entry name" value="CYTOSOL_AP"/>
    <property type="match status" value="1"/>
</dbReference>
<gene>
    <name evidence="8" type="primary">pepA</name>
    <name evidence="10" type="ORF">HMPREF9233_01343</name>
</gene>
<feature type="binding site" evidence="8">
    <location>
        <position position="331"/>
    </location>
    <ligand>
        <name>Mn(2+)</name>
        <dbReference type="ChEBI" id="CHEBI:29035"/>
        <label>2</label>
    </ligand>
</feature>
<comment type="catalytic activity">
    <reaction evidence="1 8">
        <text>Release of an N-terminal amino acid, Xaa-|-Yaa-, in which Xaa is preferably Leu, but may be other amino acids including Pro although not Arg or Lys, and Yaa may be Pro. Amino acid amides and methyl esters are also readily hydrolyzed, but rates on arylamides are exceedingly low.</text>
        <dbReference type="EC" id="3.4.11.1"/>
    </reaction>
</comment>
<dbReference type="PANTHER" id="PTHR11963">
    <property type="entry name" value="LEUCINE AMINOPEPTIDASE-RELATED"/>
    <property type="match status" value="1"/>
</dbReference>
<dbReference type="Gene3D" id="3.40.630.10">
    <property type="entry name" value="Zn peptidases"/>
    <property type="match status" value="1"/>
</dbReference>
<dbReference type="EMBL" id="AGWL01000007">
    <property type="protein sequence ID" value="EKU94889.1"/>
    <property type="molecule type" value="Genomic_DNA"/>
</dbReference>
<feature type="active site" evidence="8">
    <location>
        <position position="259"/>
    </location>
</feature>
<keyword evidence="8" id="KW-0479">Metal-binding</keyword>
<dbReference type="InterPro" id="IPR043472">
    <property type="entry name" value="Macro_dom-like"/>
</dbReference>
<dbReference type="STRING" id="202789.GCA_001457435_00766"/>
<dbReference type="GO" id="GO:0006508">
    <property type="term" value="P:proteolysis"/>
    <property type="evidence" value="ECO:0007669"/>
    <property type="project" value="UniProtKB-KW"/>
</dbReference>
<evidence type="ECO:0000256" key="3">
    <source>
        <dbReference type="ARBA" id="ARBA00009528"/>
    </source>
</evidence>
<dbReference type="EC" id="3.4.11.10" evidence="8"/>
<feature type="binding site" evidence="8">
    <location>
        <position position="252"/>
    </location>
    <ligand>
        <name>Mn(2+)</name>
        <dbReference type="ChEBI" id="CHEBI:29035"/>
        <label>1</label>
    </ligand>
</feature>
<sequence>MVNISLVSSAQNAQTLILTHAAAHAPAVSSRVLGPEAAGYVARVLEKTPRTCKVGTISRVVIPDGDVRVVLAVAVPADPSSADLREGIGAALREKHLGGSVVVEAPLSGLAQLTALAEGALLGAYRFTAYKAAKGPSEIGIFYPDADAAASLALERATILAEAQNEIRTLVNTPGSDLSPQGLRDRAQELAAEAGLDFSAWDVDELTEHGCGGILGVGRGSATPPYLVRVEWNGGESPRAHVALVGKGITFDSGGMSLKSHDGLISMKSDMGGAATVLATAVAAARLNLPVRVTAWLCIAENMLSANAQRVDDVLRISNGTTVEVNNTDAEGRLVLADGLVQALAENPDAVLDVATLTGAQITALGDRTAGLMGTEQTVAQVHAAAEAAGEPTWPMPLPEHLRKSLDSDIADMKNSGSRAGGMLVAGLFLKEFVGEAAWCHLDVAGPAFNSGEPHGYTPKGGTGFGLRTLVKYVEGLAA</sequence>
<dbReference type="PRINTS" id="PR00481">
    <property type="entry name" value="LAMNOPPTDASE"/>
</dbReference>
<feature type="domain" description="Cytosol aminopeptidase" evidence="9">
    <location>
        <begin position="327"/>
        <end position="334"/>
    </location>
</feature>
<dbReference type="NCBIfam" id="NF002073">
    <property type="entry name" value="PRK00913.1-2"/>
    <property type="match status" value="1"/>
</dbReference>
<evidence type="ECO:0000256" key="8">
    <source>
        <dbReference type="HAMAP-Rule" id="MF_00181"/>
    </source>
</evidence>
<feature type="binding site" evidence="8">
    <location>
        <position position="247"/>
    </location>
    <ligand>
        <name>Mn(2+)</name>
        <dbReference type="ChEBI" id="CHEBI:29035"/>
        <label>2</label>
    </ligand>
</feature>
<keyword evidence="8" id="KW-0963">Cytoplasm</keyword>
<keyword evidence="11" id="KW-1185">Reference proteome</keyword>
<comment type="cofactor">
    <cofactor evidence="8">
        <name>Mn(2+)</name>
        <dbReference type="ChEBI" id="CHEBI:29035"/>
    </cofactor>
    <text evidence="8">Binds 2 manganese ions per subunit.</text>
</comment>
<organism evidence="10 11">
    <name type="scientific">Actinobaculum massiliense ACS-171-V-Col2</name>
    <dbReference type="NCBI Taxonomy" id="883066"/>
    <lineage>
        <taxon>Bacteria</taxon>
        <taxon>Bacillati</taxon>
        <taxon>Actinomycetota</taxon>
        <taxon>Actinomycetes</taxon>
        <taxon>Actinomycetales</taxon>
        <taxon>Actinomycetaceae</taxon>
        <taxon>Actinobaculum</taxon>
    </lineage>
</organism>
<evidence type="ECO:0000256" key="1">
    <source>
        <dbReference type="ARBA" id="ARBA00000135"/>
    </source>
</evidence>